<organism evidence="1 2">
    <name type="scientific">Rhodococcus opacus</name>
    <name type="common">Nocardia opaca</name>
    <dbReference type="NCBI Taxonomy" id="37919"/>
    <lineage>
        <taxon>Bacteria</taxon>
        <taxon>Bacillati</taxon>
        <taxon>Actinomycetota</taxon>
        <taxon>Actinomycetes</taxon>
        <taxon>Mycobacteriales</taxon>
        <taxon>Nocardiaceae</taxon>
        <taxon>Rhodococcus</taxon>
    </lineage>
</organism>
<dbReference type="Proteomes" id="UP000239290">
    <property type="component" value="Unassembled WGS sequence"/>
</dbReference>
<protein>
    <submittedName>
        <fullName evidence="1">Uncharacterized protein</fullName>
    </submittedName>
</protein>
<accession>A0A2S8INM8</accession>
<dbReference type="EMBL" id="PUIO01000064">
    <property type="protein sequence ID" value="PQP16380.1"/>
    <property type="molecule type" value="Genomic_DNA"/>
</dbReference>
<name>A0A2S8INM8_RHOOP</name>
<gene>
    <name evidence="1" type="ORF">C5613_36435</name>
</gene>
<evidence type="ECO:0000313" key="1">
    <source>
        <dbReference type="EMBL" id="PQP16380.1"/>
    </source>
</evidence>
<dbReference type="AlphaFoldDB" id="A0A2S8INM8"/>
<reference evidence="2" key="1">
    <citation type="submission" date="2018-02" db="EMBL/GenBank/DDBJ databases">
        <title>Draft genome sequencing of Rhodococcus opacus KU647198.</title>
        <authorList>
            <person name="Zheng B.-X."/>
        </authorList>
    </citation>
    <scope>NUCLEOTIDE SEQUENCE [LARGE SCALE GENOMIC DNA]</scope>
    <source>
        <strain evidence="2">04-OD7</strain>
    </source>
</reference>
<comment type="caution">
    <text evidence="1">The sequence shown here is derived from an EMBL/GenBank/DDBJ whole genome shotgun (WGS) entry which is preliminary data.</text>
</comment>
<sequence>MEGCVVGQHDLQSGSVKVLCAFGFGVALPAVDAPAPRSGVIVVAASAARRSPHSRASASSVLWGSAKAPVGSGCTIAAVCALAREPPRSYLLSQNEDGFIADYSRVGSRSSERRTE</sequence>
<evidence type="ECO:0000313" key="2">
    <source>
        <dbReference type="Proteomes" id="UP000239290"/>
    </source>
</evidence>
<proteinExistence type="predicted"/>